<evidence type="ECO:0000313" key="3">
    <source>
        <dbReference type="Proteomes" id="UP000799444"/>
    </source>
</evidence>
<proteinExistence type="predicted"/>
<sequence length="474" mass="51880">MAASGGTGSGEPDMALIGELLEEISRNPPAIGARKLLTEHYISIGWLDAARENVAELKPLAPADQDVAAFEETLMKKPEPPAPAPQSSQATPAVSKPVPAPARARKPAHAPVKLSGNLDSTRQELSQGYTSLRQKARGLLADLLHLQQLQKKNGLPTSKNTSRVQAVVEGRPADSTTKATPPGSARSIARMIQAEASRSVRNGNQMAIELTIGDLEDTMQWIREPHGRPSGADDDAVRDALVKRVRALETALPDELKPYPEIALMHVQHENFPDKTYVNDETMVMCEPVKDIPRENFWVTEDNYAWDMEELVNSISSNGGVMRNPLSRVMFTPKDIRGIVSHPLGKPLAALQVQQHEMSKGVRQATIDHMEKLGKILLDDQTSDQLPSRHAIDEFMAYIATLPELEQKAIDGLKCPAKDTHTGQSYDTSIGEAVRDAKGNRVCFHKTGDFIQQAAVYLRQNRGAPPDTDKCAVM</sequence>
<protein>
    <submittedName>
        <fullName evidence="2">Uncharacterized protein</fullName>
    </submittedName>
</protein>
<dbReference type="EMBL" id="ML996291">
    <property type="protein sequence ID" value="KAF2728194.1"/>
    <property type="molecule type" value="Genomic_DNA"/>
</dbReference>
<accession>A0A9P4QNI0</accession>
<comment type="caution">
    <text evidence="2">The sequence shown here is derived from an EMBL/GenBank/DDBJ whole genome shotgun (WGS) entry which is preliminary data.</text>
</comment>
<feature type="compositionally biased region" description="Low complexity" evidence="1">
    <location>
        <begin position="85"/>
        <end position="97"/>
    </location>
</feature>
<evidence type="ECO:0000256" key="1">
    <source>
        <dbReference type="SAM" id="MobiDB-lite"/>
    </source>
</evidence>
<dbReference type="AlphaFoldDB" id="A0A9P4QNI0"/>
<dbReference type="Proteomes" id="UP000799444">
    <property type="component" value="Unassembled WGS sequence"/>
</dbReference>
<organism evidence="2 3">
    <name type="scientific">Polyplosphaeria fusca</name>
    <dbReference type="NCBI Taxonomy" id="682080"/>
    <lineage>
        <taxon>Eukaryota</taxon>
        <taxon>Fungi</taxon>
        <taxon>Dikarya</taxon>
        <taxon>Ascomycota</taxon>
        <taxon>Pezizomycotina</taxon>
        <taxon>Dothideomycetes</taxon>
        <taxon>Pleosporomycetidae</taxon>
        <taxon>Pleosporales</taxon>
        <taxon>Tetraplosphaeriaceae</taxon>
        <taxon>Polyplosphaeria</taxon>
    </lineage>
</organism>
<dbReference type="OrthoDB" id="5379086at2759"/>
<reference evidence="2" key="1">
    <citation type="journal article" date="2020" name="Stud. Mycol.">
        <title>101 Dothideomycetes genomes: a test case for predicting lifestyles and emergence of pathogens.</title>
        <authorList>
            <person name="Haridas S."/>
            <person name="Albert R."/>
            <person name="Binder M."/>
            <person name="Bloem J."/>
            <person name="Labutti K."/>
            <person name="Salamov A."/>
            <person name="Andreopoulos B."/>
            <person name="Baker S."/>
            <person name="Barry K."/>
            <person name="Bills G."/>
            <person name="Bluhm B."/>
            <person name="Cannon C."/>
            <person name="Castanera R."/>
            <person name="Culley D."/>
            <person name="Daum C."/>
            <person name="Ezra D."/>
            <person name="Gonzalez J."/>
            <person name="Henrissat B."/>
            <person name="Kuo A."/>
            <person name="Liang C."/>
            <person name="Lipzen A."/>
            <person name="Lutzoni F."/>
            <person name="Magnuson J."/>
            <person name="Mondo S."/>
            <person name="Nolan M."/>
            <person name="Ohm R."/>
            <person name="Pangilinan J."/>
            <person name="Park H.-J."/>
            <person name="Ramirez L."/>
            <person name="Alfaro M."/>
            <person name="Sun H."/>
            <person name="Tritt A."/>
            <person name="Yoshinaga Y."/>
            <person name="Zwiers L.-H."/>
            <person name="Turgeon B."/>
            <person name="Goodwin S."/>
            <person name="Spatafora J."/>
            <person name="Crous P."/>
            <person name="Grigoriev I."/>
        </authorList>
    </citation>
    <scope>NUCLEOTIDE SEQUENCE</scope>
    <source>
        <strain evidence="2">CBS 125425</strain>
    </source>
</reference>
<keyword evidence="3" id="KW-1185">Reference proteome</keyword>
<name>A0A9P4QNI0_9PLEO</name>
<gene>
    <name evidence="2" type="ORF">EJ04DRAFT_449821</name>
</gene>
<evidence type="ECO:0000313" key="2">
    <source>
        <dbReference type="EMBL" id="KAF2728194.1"/>
    </source>
</evidence>
<feature type="region of interest" description="Disordered" evidence="1">
    <location>
        <begin position="77"/>
        <end position="122"/>
    </location>
</feature>